<dbReference type="Proteomes" id="UP000008144">
    <property type="component" value="Chromosome 12"/>
</dbReference>
<reference evidence="1" key="3">
    <citation type="submission" date="2025-08" db="UniProtKB">
        <authorList>
            <consortium name="Ensembl"/>
        </authorList>
    </citation>
    <scope>IDENTIFICATION</scope>
</reference>
<name>H2XTD5_CIOIN</name>
<dbReference type="PANTHER" id="PTHR36978">
    <property type="entry name" value="P-LOOP CONTAINING NUCLEOTIDE TRIPHOSPHATE HYDROLASE"/>
    <property type="match status" value="1"/>
</dbReference>
<reference evidence="1" key="2">
    <citation type="journal article" date="2008" name="Genome Biol.">
        <title>Improved genome assembly and evidence-based global gene model set for the chordate Ciona intestinalis: new insight into intron and operon populations.</title>
        <authorList>
            <person name="Satou Y."/>
            <person name="Mineta K."/>
            <person name="Ogasawara M."/>
            <person name="Sasakura Y."/>
            <person name="Shoguchi E."/>
            <person name="Ueno K."/>
            <person name="Yamada L."/>
            <person name="Matsumoto J."/>
            <person name="Wasserscheid J."/>
            <person name="Dewar K."/>
            <person name="Wiley G.B."/>
            <person name="Macmil S.L."/>
            <person name="Roe B.A."/>
            <person name="Zeller R.W."/>
            <person name="Hastings K.E."/>
            <person name="Lemaire P."/>
            <person name="Lindquist E."/>
            <person name="Endo T."/>
            <person name="Hotta K."/>
            <person name="Inaba K."/>
        </authorList>
    </citation>
    <scope>NUCLEOTIDE SEQUENCE [LARGE SCALE GENOMIC DNA]</scope>
    <source>
        <strain evidence="1">wild type</strain>
    </source>
</reference>
<dbReference type="InParanoid" id="H2XTD5"/>
<proteinExistence type="predicted"/>
<dbReference type="InterPro" id="IPR027417">
    <property type="entry name" value="P-loop_NTPase"/>
</dbReference>
<evidence type="ECO:0000313" key="1">
    <source>
        <dbReference type="Ensembl" id="ENSCINP00000032919.1"/>
    </source>
</evidence>
<reference evidence="2" key="1">
    <citation type="journal article" date="2002" name="Science">
        <title>The draft genome of Ciona intestinalis: insights into chordate and vertebrate origins.</title>
        <authorList>
            <person name="Dehal P."/>
            <person name="Satou Y."/>
            <person name="Campbell R.K."/>
            <person name="Chapman J."/>
            <person name="Degnan B."/>
            <person name="De Tomaso A."/>
            <person name="Davidson B."/>
            <person name="Di Gregorio A."/>
            <person name="Gelpke M."/>
            <person name="Goodstein D.M."/>
            <person name="Harafuji N."/>
            <person name="Hastings K.E."/>
            <person name="Ho I."/>
            <person name="Hotta K."/>
            <person name="Huang W."/>
            <person name="Kawashima T."/>
            <person name="Lemaire P."/>
            <person name="Martinez D."/>
            <person name="Meinertzhagen I.A."/>
            <person name="Necula S."/>
            <person name="Nonaka M."/>
            <person name="Putnam N."/>
            <person name="Rash S."/>
            <person name="Saiga H."/>
            <person name="Satake M."/>
            <person name="Terry A."/>
            <person name="Yamada L."/>
            <person name="Wang H.G."/>
            <person name="Awazu S."/>
            <person name="Azumi K."/>
            <person name="Boore J."/>
            <person name="Branno M."/>
            <person name="Chin-Bow S."/>
            <person name="DeSantis R."/>
            <person name="Doyle S."/>
            <person name="Francino P."/>
            <person name="Keys D.N."/>
            <person name="Haga S."/>
            <person name="Hayashi H."/>
            <person name="Hino K."/>
            <person name="Imai K.S."/>
            <person name="Inaba K."/>
            <person name="Kano S."/>
            <person name="Kobayashi K."/>
            <person name="Kobayashi M."/>
            <person name="Lee B.I."/>
            <person name="Makabe K.W."/>
            <person name="Manohar C."/>
            <person name="Matassi G."/>
            <person name="Medina M."/>
            <person name="Mochizuki Y."/>
            <person name="Mount S."/>
            <person name="Morishita T."/>
            <person name="Miura S."/>
            <person name="Nakayama A."/>
            <person name="Nishizaka S."/>
            <person name="Nomoto H."/>
            <person name="Ohta F."/>
            <person name="Oishi K."/>
            <person name="Rigoutsos I."/>
            <person name="Sano M."/>
            <person name="Sasaki A."/>
            <person name="Sasakura Y."/>
            <person name="Shoguchi E."/>
            <person name="Shin-i T."/>
            <person name="Spagnuolo A."/>
            <person name="Stainier D."/>
            <person name="Suzuki M.M."/>
            <person name="Tassy O."/>
            <person name="Takatori N."/>
            <person name="Tokuoka M."/>
            <person name="Yagi K."/>
            <person name="Yoshizaki F."/>
            <person name="Wada S."/>
            <person name="Zhang C."/>
            <person name="Hyatt P.D."/>
            <person name="Larimer F."/>
            <person name="Detter C."/>
            <person name="Doggett N."/>
            <person name="Glavina T."/>
            <person name="Hawkins T."/>
            <person name="Richardson P."/>
            <person name="Lucas S."/>
            <person name="Kohara Y."/>
            <person name="Levine M."/>
            <person name="Satoh N."/>
            <person name="Rokhsar D.S."/>
        </authorList>
    </citation>
    <scope>NUCLEOTIDE SEQUENCE [LARGE SCALE GENOMIC DNA]</scope>
</reference>
<dbReference type="Ensembl" id="ENSCINT00000037278.1">
    <property type="protein sequence ID" value="ENSCINP00000032919.1"/>
    <property type="gene ID" value="ENSCING00000021109.1"/>
</dbReference>
<evidence type="ECO:0008006" key="3">
    <source>
        <dbReference type="Google" id="ProtNLM"/>
    </source>
</evidence>
<organism evidence="1 2">
    <name type="scientific">Ciona intestinalis</name>
    <name type="common">Transparent sea squirt</name>
    <name type="synonym">Ascidia intestinalis</name>
    <dbReference type="NCBI Taxonomy" id="7719"/>
    <lineage>
        <taxon>Eukaryota</taxon>
        <taxon>Metazoa</taxon>
        <taxon>Chordata</taxon>
        <taxon>Tunicata</taxon>
        <taxon>Ascidiacea</taxon>
        <taxon>Phlebobranchia</taxon>
        <taxon>Cionidae</taxon>
        <taxon>Ciona</taxon>
    </lineage>
</organism>
<dbReference type="Gene3D" id="3.40.50.300">
    <property type="entry name" value="P-loop containing nucleotide triphosphate hydrolases"/>
    <property type="match status" value="1"/>
</dbReference>
<dbReference type="HOGENOM" id="CLU_1926830_0_0_1"/>
<protein>
    <recommendedName>
        <fullName evidence="3">Sulfotransferase</fullName>
    </recommendedName>
</protein>
<keyword evidence="2" id="KW-1185">Reference proteome</keyword>
<evidence type="ECO:0000313" key="2">
    <source>
        <dbReference type="Proteomes" id="UP000008144"/>
    </source>
</evidence>
<reference evidence="1" key="4">
    <citation type="submission" date="2025-09" db="UniProtKB">
        <authorList>
            <consortium name="Ensembl"/>
        </authorList>
    </citation>
    <scope>IDENTIFICATION</scope>
</reference>
<dbReference type="InterPro" id="IPR040632">
    <property type="entry name" value="Sulfotransfer_4"/>
</dbReference>
<accession>H2XTD5</accession>
<sequence length="131" mass="15039">MVEFGSMFDYSRCFNTNVDLNEMICRRTFRQSNSYIMQKAPKENLLVYKVSDGWEPLCKFLGVPIPDTPFPHKNARGGLLQTLEVHPVFVRMQRETMVSLGLIFTLGAFGLYKACTKVSLDKITQFIGKIY</sequence>
<dbReference type="OMA" id="MQRETMV"/>
<dbReference type="GeneTree" id="ENSGT00940000163713"/>
<dbReference type="EMBL" id="EAAA01001061">
    <property type="status" value="NOT_ANNOTATED_CDS"/>
    <property type="molecule type" value="Genomic_DNA"/>
</dbReference>
<dbReference type="STRING" id="7719.ENSCINP00000032919"/>
<dbReference type="PANTHER" id="PTHR36978:SF4">
    <property type="entry name" value="P-LOOP CONTAINING NUCLEOSIDE TRIPHOSPHATE HYDROLASE PROTEIN"/>
    <property type="match status" value="1"/>
</dbReference>
<dbReference type="Pfam" id="PF17784">
    <property type="entry name" value="Sulfotransfer_4"/>
    <property type="match status" value="1"/>
</dbReference>
<dbReference type="AlphaFoldDB" id="H2XTD5"/>